<name>A0A7S2I2Y7_9STRA</name>
<feature type="compositionally biased region" description="Polar residues" evidence="1">
    <location>
        <begin position="14"/>
        <end position="34"/>
    </location>
</feature>
<evidence type="ECO:0000256" key="2">
    <source>
        <dbReference type="SAM" id="Phobius"/>
    </source>
</evidence>
<protein>
    <submittedName>
        <fullName evidence="3">Uncharacterized protein</fullName>
    </submittedName>
</protein>
<reference evidence="3" key="1">
    <citation type="submission" date="2021-01" db="EMBL/GenBank/DDBJ databases">
        <authorList>
            <person name="Corre E."/>
            <person name="Pelletier E."/>
            <person name="Niang G."/>
            <person name="Scheremetjew M."/>
            <person name="Finn R."/>
            <person name="Kale V."/>
            <person name="Holt S."/>
            <person name="Cochrane G."/>
            <person name="Meng A."/>
            <person name="Brown T."/>
            <person name="Cohen L."/>
        </authorList>
    </citation>
    <scope>NUCLEOTIDE SEQUENCE</scope>
    <source>
        <strain evidence="3">CCMP826</strain>
    </source>
</reference>
<feature type="transmembrane region" description="Helical" evidence="2">
    <location>
        <begin position="168"/>
        <end position="189"/>
    </location>
</feature>
<keyword evidence="2" id="KW-0472">Membrane</keyword>
<evidence type="ECO:0000313" key="3">
    <source>
        <dbReference type="EMBL" id="CAD9507057.1"/>
    </source>
</evidence>
<dbReference type="AlphaFoldDB" id="A0A7S2I2Y7"/>
<accession>A0A7S2I2Y7</accession>
<feature type="transmembrane region" description="Helical" evidence="2">
    <location>
        <begin position="201"/>
        <end position="221"/>
    </location>
</feature>
<gene>
    <name evidence="3" type="ORF">HTAM1171_LOCUS9166</name>
</gene>
<feature type="compositionally biased region" description="Basic and acidic residues" evidence="1">
    <location>
        <begin position="1"/>
        <end position="13"/>
    </location>
</feature>
<keyword evidence="2" id="KW-0812">Transmembrane</keyword>
<dbReference type="EMBL" id="HBGV01014870">
    <property type="protein sequence ID" value="CAD9507057.1"/>
    <property type="molecule type" value="Transcribed_RNA"/>
</dbReference>
<organism evidence="3">
    <name type="scientific">Helicotheca tamesis</name>
    <dbReference type="NCBI Taxonomy" id="374047"/>
    <lineage>
        <taxon>Eukaryota</taxon>
        <taxon>Sar</taxon>
        <taxon>Stramenopiles</taxon>
        <taxon>Ochrophyta</taxon>
        <taxon>Bacillariophyta</taxon>
        <taxon>Mediophyceae</taxon>
        <taxon>Lithodesmiophycidae</taxon>
        <taxon>Lithodesmiales</taxon>
        <taxon>Lithodesmiaceae</taxon>
        <taxon>Helicotheca</taxon>
    </lineage>
</organism>
<sequence length="231" mass="25627">MEEKKIKQTKEECPSSSNLQERAQYVQNRSSSAYSDAPSIAPSEVSFHERSKDSREVRPILGSFKVSGRTSPLRSMLTGLYPGQRFSSKSNVPWGSKPHPLLGLSCLSFALLVVPLSASFPQTAVLVAMTTVISFQSEYTYTGMTSVWHLADRITAPATFLSALNANYLVGGPIWTSTVVIPLSCFYLSNIARKTNNYESFVLWHSLWHFSATALLFLIFWSNNTDLSNAL</sequence>
<feature type="region of interest" description="Disordered" evidence="1">
    <location>
        <begin position="1"/>
        <end position="52"/>
    </location>
</feature>
<keyword evidence="2" id="KW-1133">Transmembrane helix</keyword>
<evidence type="ECO:0000256" key="1">
    <source>
        <dbReference type="SAM" id="MobiDB-lite"/>
    </source>
</evidence>
<proteinExistence type="predicted"/>